<dbReference type="AlphaFoldDB" id="A0A8S1Q7X9"/>
<protein>
    <submittedName>
        <fullName evidence="1">Uncharacterized protein</fullName>
    </submittedName>
</protein>
<reference evidence="1" key="1">
    <citation type="submission" date="2021-01" db="EMBL/GenBank/DDBJ databases">
        <authorList>
            <consortium name="Genoscope - CEA"/>
            <person name="William W."/>
        </authorList>
    </citation>
    <scope>NUCLEOTIDE SEQUENCE</scope>
</reference>
<comment type="caution">
    <text evidence="1">The sequence shown here is derived from an EMBL/GenBank/DDBJ whole genome shotgun (WGS) entry which is preliminary data.</text>
</comment>
<evidence type="ECO:0000313" key="1">
    <source>
        <dbReference type="EMBL" id="CAD8111726.1"/>
    </source>
</evidence>
<accession>A0A8S1Q7X9</accession>
<dbReference type="EMBL" id="CAJJDN010000099">
    <property type="protein sequence ID" value="CAD8111726.1"/>
    <property type="molecule type" value="Genomic_DNA"/>
</dbReference>
<sequence>MQIQQLNQLRITIKQKLESINQELDKIAIITQQKELLSREDEDINEKVIDLLEDSLTSYLEDFKLEINVQTIFLIIPNPESIISLKKNQELFLNSIFK</sequence>
<proteinExistence type="predicted"/>
<organism evidence="1 2">
    <name type="scientific">Paramecium sonneborni</name>
    <dbReference type="NCBI Taxonomy" id="65129"/>
    <lineage>
        <taxon>Eukaryota</taxon>
        <taxon>Sar</taxon>
        <taxon>Alveolata</taxon>
        <taxon>Ciliophora</taxon>
        <taxon>Intramacronucleata</taxon>
        <taxon>Oligohymenophorea</taxon>
        <taxon>Peniculida</taxon>
        <taxon>Parameciidae</taxon>
        <taxon>Paramecium</taxon>
    </lineage>
</organism>
<keyword evidence="2" id="KW-1185">Reference proteome</keyword>
<name>A0A8S1Q7X9_9CILI</name>
<dbReference type="OrthoDB" id="10540831at2759"/>
<gene>
    <name evidence="1" type="ORF">PSON_ATCC_30995.1.T0990027</name>
</gene>
<evidence type="ECO:0000313" key="2">
    <source>
        <dbReference type="Proteomes" id="UP000692954"/>
    </source>
</evidence>
<dbReference type="Proteomes" id="UP000692954">
    <property type="component" value="Unassembled WGS sequence"/>
</dbReference>